<feature type="chain" id="PRO_5010560565" evidence="1">
    <location>
        <begin position="22"/>
        <end position="417"/>
    </location>
</feature>
<protein>
    <submittedName>
        <fullName evidence="2">Uncharacterized protein</fullName>
    </submittedName>
</protein>
<keyword evidence="1" id="KW-0732">Signal</keyword>
<feature type="signal peptide" evidence="1">
    <location>
        <begin position="1"/>
        <end position="21"/>
    </location>
</feature>
<dbReference type="RefSeq" id="WP_079489427.1">
    <property type="nucleotide sequence ID" value="NZ_FUZT01000001.1"/>
</dbReference>
<dbReference type="Gene3D" id="2.60.120.560">
    <property type="entry name" value="Exo-inulinase, domain 1"/>
    <property type="match status" value="1"/>
</dbReference>
<gene>
    <name evidence="2" type="ORF">SAMN02194393_00755</name>
</gene>
<keyword evidence="3" id="KW-1185">Reference proteome</keyword>
<evidence type="ECO:0000313" key="2">
    <source>
        <dbReference type="EMBL" id="SKC42779.1"/>
    </source>
</evidence>
<name>A0A1T5IUC6_9FIRM</name>
<dbReference type="EMBL" id="FUZT01000001">
    <property type="protein sequence ID" value="SKC42779.1"/>
    <property type="molecule type" value="Genomic_DNA"/>
</dbReference>
<reference evidence="3" key="1">
    <citation type="submission" date="2017-02" db="EMBL/GenBank/DDBJ databases">
        <authorList>
            <person name="Varghese N."/>
            <person name="Submissions S."/>
        </authorList>
    </citation>
    <scope>NUCLEOTIDE SEQUENCE [LARGE SCALE GENOMIC DNA]</scope>
    <source>
        <strain evidence="3">M1</strain>
    </source>
</reference>
<sequence length="417" mass="47170">MKRKIVYLLIALLLIGNTAYAENQAPANVQNPVNLEMSIRPYTINIVDNNSKIVITYQDTMEKEVIIDKNDLYYGDEDTPRITNAVFAEIKDVETSPDKSKIYFNAKRGYSDPIKYGGPYYFRYDLNTKKLILPTFMFTAPGKDYGSSEIPHKLNITSDGNIAIQRRSYSIDYNYVLYNEDFEFISLIDSIENMKTVDSVPFATVKYGKNVSDSNSASHFMLYGKEKKKNVQMKEKIKLSSNTIFNGIEMNEQPMALVADKNGTLISNPTDSHYTFRIKISNLQNEASKGGIVFGVKNDPLSEKGFNGFGLSFNPSTKHVELERFIDGQSITLKYADIPEDIDTFNDEMNIGATLSPIKNHVYLNLFIEGNRVLVNFPVAQIKDMPAWSNFGVRAFYSDVEVSDLTVIGAFTVPREK</sequence>
<accession>A0A1T5IUC6</accession>
<dbReference type="Proteomes" id="UP000190285">
    <property type="component" value="Unassembled WGS sequence"/>
</dbReference>
<proteinExistence type="predicted"/>
<organism evidence="2 3">
    <name type="scientific">Maledivibacter halophilus</name>
    <dbReference type="NCBI Taxonomy" id="36842"/>
    <lineage>
        <taxon>Bacteria</taxon>
        <taxon>Bacillati</taxon>
        <taxon>Bacillota</taxon>
        <taxon>Clostridia</taxon>
        <taxon>Peptostreptococcales</taxon>
        <taxon>Caminicellaceae</taxon>
        <taxon>Maledivibacter</taxon>
    </lineage>
</organism>
<evidence type="ECO:0000256" key="1">
    <source>
        <dbReference type="SAM" id="SignalP"/>
    </source>
</evidence>
<dbReference type="AlphaFoldDB" id="A0A1T5IUC6"/>
<evidence type="ECO:0000313" key="3">
    <source>
        <dbReference type="Proteomes" id="UP000190285"/>
    </source>
</evidence>